<accession>A0ABS4YSU2</accession>
<protein>
    <recommendedName>
        <fullName evidence="4">Lipoprotein</fullName>
    </recommendedName>
</protein>
<keyword evidence="3" id="KW-1185">Reference proteome</keyword>
<evidence type="ECO:0008006" key="4">
    <source>
        <dbReference type="Google" id="ProtNLM"/>
    </source>
</evidence>
<dbReference type="RefSeq" id="WP_209677264.1">
    <property type="nucleotide sequence ID" value="NZ_JAGIOI010000001.1"/>
</dbReference>
<reference evidence="2 3" key="1">
    <citation type="submission" date="2021-03" db="EMBL/GenBank/DDBJ databases">
        <title>Sequencing the genomes of 1000 actinobacteria strains.</title>
        <authorList>
            <person name="Klenk H.-P."/>
        </authorList>
    </citation>
    <scope>NUCLEOTIDE SEQUENCE [LARGE SCALE GENOMIC DNA]</scope>
    <source>
        <strain evidence="2 3">DSM 16005</strain>
    </source>
</reference>
<evidence type="ECO:0000256" key="1">
    <source>
        <dbReference type="SAM" id="Phobius"/>
    </source>
</evidence>
<sequence>MDTTTQTRTHDYYATRIMGIGMAMGLACMAALFIAGLVQGSAGMTVMASSCAALLGATWASTSVAAKKKAAA</sequence>
<keyword evidence="1" id="KW-0472">Membrane</keyword>
<name>A0ABS4YSU2_9MICC</name>
<evidence type="ECO:0000313" key="3">
    <source>
        <dbReference type="Proteomes" id="UP000711614"/>
    </source>
</evidence>
<dbReference type="EMBL" id="JAGIOI010000001">
    <property type="protein sequence ID" value="MBP2411862.1"/>
    <property type="molecule type" value="Genomic_DNA"/>
</dbReference>
<feature type="transmembrane region" description="Helical" evidence="1">
    <location>
        <begin position="12"/>
        <end position="38"/>
    </location>
</feature>
<feature type="transmembrane region" description="Helical" evidence="1">
    <location>
        <begin position="44"/>
        <end position="66"/>
    </location>
</feature>
<gene>
    <name evidence="2" type="ORF">JOF48_000661</name>
</gene>
<organism evidence="2 3">
    <name type="scientific">Arthrobacter stackebrandtii</name>
    <dbReference type="NCBI Taxonomy" id="272161"/>
    <lineage>
        <taxon>Bacteria</taxon>
        <taxon>Bacillati</taxon>
        <taxon>Actinomycetota</taxon>
        <taxon>Actinomycetes</taxon>
        <taxon>Micrococcales</taxon>
        <taxon>Micrococcaceae</taxon>
        <taxon>Arthrobacter</taxon>
    </lineage>
</organism>
<keyword evidence="1" id="KW-1133">Transmembrane helix</keyword>
<evidence type="ECO:0000313" key="2">
    <source>
        <dbReference type="EMBL" id="MBP2411862.1"/>
    </source>
</evidence>
<proteinExistence type="predicted"/>
<keyword evidence="1" id="KW-0812">Transmembrane</keyword>
<comment type="caution">
    <text evidence="2">The sequence shown here is derived from an EMBL/GenBank/DDBJ whole genome shotgun (WGS) entry which is preliminary data.</text>
</comment>
<dbReference type="Proteomes" id="UP000711614">
    <property type="component" value="Unassembled WGS sequence"/>
</dbReference>